<protein>
    <recommendedName>
        <fullName evidence="10">RING-type domain-containing protein</fullName>
    </recommendedName>
</protein>
<dbReference type="SMART" id="SM00184">
    <property type="entry name" value="RING"/>
    <property type="match status" value="1"/>
</dbReference>
<keyword evidence="5" id="KW-0175">Coiled coil</keyword>
<evidence type="ECO:0000313" key="9">
    <source>
        <dbReference type="Proteomes" id="UP000269721"/>
    </source>
</evidence>
<evidence type="ECO:0000259" key="6">
    <source>
        <dbReference type="PROSITE" id="PS50089"/>
    </source>
</evidence>
<dbReference type="EMBL" id="KZ994646">
    <property type="protein sequence ID" value="RKO92412.1"/>
    <property type="molecule type" value="Genomic_DNA"/>
</dbReference>
<dbReference type="PROSITE" id="PS50089">
    <property type="entry name" value="ZF_RING_2"/>
    <property type="match status" value="1"/>
</dbReference>
<sequence length="341" mass="37114">FEYVDDVNPNLVCCVCYAPFLHPLSAPCGHTFCRTCITRALATTSPPSCPVDRSLLAQSTLLPADQIVRALVDELRVKCPSSPPCEWSGERHLARSHVDRDCQEAWVTCSLGCGAEMRRSEEVAHLTAACALRRLVCERCGDGMGVGELESHEETCPREPSTCPHCNYPVPRAALPTHLDTCPSFPTPCTHARHGCPWEGARSTLPTHLDSCALHPLRAFIAEVDSRLAALTDENRALRTEVADLRAQIATTPPPPPPHPPHPHLPPPFPEDILALVTQTAKHMEQLAAEPERVDTELSALSAGLVALELKQEALLAQESARLRGEMAGVRGLCQALQMQL</sequence>
<dbReference type="InterPro" id="IPR013083">
    <property type="entry name" value="Znf_RING/FYVE/PHD"/>
</dbReference>
<name>A0A4P9WJ75_9FUNG</name>
<dbReference type="Pfam" id="PF13923">
    <property type="entry name" value="zf-C3HC4_2"/>
    <property type="match status" value="1"/>
</dbReference>
<keyword evidence="1 4" id="KW-0479">Metal-binding</keyword>
<feature type="domain" description="RING-type" evidence="6">
    <location>
        <begin position="13"/>
        <end position="53"/>
    </location>
</feature>
<dbReference type="PROSITE" id="PS50145">
    <property type="entry name" value="ZF_TRAF"/>
    <property type="match status" value="2"/>
</dbReference>
<reference evidence="9" key="1">
    <citation type="journal article" date="2018" name="Nat. Microbiol.">
        <title>Leveraging single-cell genomics to expand the fungal tree of life.</title>
        <authorList>
            <person name="Ahrendt S.R."/>
            <person name="Quandt C.A."/>
            <person name="Ciobanu D."/>
            <person name="Clum A."/>
            <person name="Salamov A."/>
            <person name="Andreopoulos B."/>
            <person name="Cheng J.F."/>
            <person name="Woyke T."/>
            <person name="Pelin A."/>
            <person name="Henrissat B."/>
            <person name="Reynolds N.K."/>
            <person name="Benny G.L."/>
            <person name="Smith M.E."/>
            <person name="James T.Y."/>
            <person name="Grigoriev I.V."/>
        </authorList>
    </citation>
    <scope>NUCLEOTIDE SEQUENCE [LARGE SCALE GENOMIC DNA]</scope>
</reference>
<feature type="domain" description="TRAF-type" evidence="7">
    <location>
        <begin position="151"/>
        <end position="196"/>
    </location>
</feature>
<dbReference type="PANTHER" id="PTHR10131:SF94">
    <property type="entry name" value="TNF RECEPTOR-ASSOCIATED FACTOR 4"/>
    <property type="match status" value="1"/>
</dbReference>
<dbReference type="InterPro" id="IPR001293">
    <property type="entry name" value="Znf_TRAF"/>
</dbReference>
<dbReference type="PROSITE" id="PS00518">
    <property type="entry name" value="ZF_RING_1"/>
    <property type="match status" value="1"/>
</dbReference>
<dbReference type="InterPro" id="IPR001841">
    <property type="entry name" value="Znf_RING"/>
</dbReference>
<keyword evidence="9" id="KW-1185">Reference proteome</keyword>
<evidence type="ECO:0000313" key="8">
    <source>
        <dbReference type="EMBL" id="RKO92412.1"/>
    </source>
</evidence>
<dbReference type="OrthoDB" id="1630758at2759"/>
<feature type="zinc finger region" description="TRAF-type" evidence="4">
    <location>
        <begin position="151"/>
        <end position="196"/>
    </location>
</feature>
<dbReference type="Pfam" id="PF02176">
    <property type="entry name" value="zf-TRAF"/>
    <property type="match status" value="1"/>
</dbReference>
<feature type="coiled-coil region" evidence="5">
    <location>
        <begin position="221"/>
        <end position="248"/>
    </location>
</feature>
<proteinExistence type="predicted"/>
<dbReference type="SUPFAM" id="SSF57850">
    <property type="entry name" value="RING/U-box"/>
    <property type="match status" value="1"/>
</dbReference>
<dbReference type="InterPro" id="IPR017907">
    <property type="entry name" value="Znf_RING_CS"/>
</dbReference>
<keyword evidence="2 4" id="KW-0863">Zinc-finger</keyword>
<evidence type="ECO:0000259" key="7">
    <source>
        <dbReference type="PROSITE" id="PS50145"/>
    </source>
</evidence>
<feature type="non-terminal residue" evidence="8">
    <location>
        <position position="341"/>
    </location>
</feature>
<accession>A0A4P9WJ75</accession>
<feature type="non-terminal residue" evidence="8">
    <location>
        <position position="1"/>
    </location>
</feature>
<dbReference type="SUPFAM" id="SSF49599">
    <property type="entry name" value="TRAF domain-like"/>
    <property type="match status" value="2"/>
</dbReference>
<keyword evidence="3 4" id="KW-0862">Zinc</keyword>
<dbReference type="Proteomes" id="UP000269721">
    <property type="component" value="Unassembled WGS sequence"/>
</dbReference>
<evidence type="ECO:0000256" key="1">
    <source>
        <dbReference type="ARBA" id="ARBA00022723"/>
    </source>
</evidence>
<evidence type="ECO:0008006" key="10">
    <source>
        <dbReference type="Google" id="ProtNLM"/>
    </source>
</evidence>
<evidence type="ECO:0000256" key="2">
    <source>
        <dbReference type="ARBA" id="ARBA00022771"/>
    </source>
</evidence>
<feature type="domain" description="TRAF-type" evidence="7">
    <location>
        <begin position="96"/>
        <end position="140"/>
    </location>
</feature>
<organism evidence="8 9">
    <name type="scientific">Blyttiomyces helicus</name>
    <dbReference type="NCBI Taxonomy" id="388810"/>
    <lineage>
        <taxon>Eukaryota</taxon>
        <taxon>Fungi</taxon>
        <taxon>Fungi incertae sedis</taxon>
        <taxon>Chytridiomycota</taxon>
        <taxon>Chytridiomycota incertae sedis</taxon>
        <taxon>Chytridiomycetes</taxon>
        <taxon>Chytridiomycetes incertae sedis</taxon>
        <taxon>Blyttiomyces</taxon>
    </lineage>
</organism>
<feature type="zinc finger region" description="TRAF-type" evidence="4">
    <location>
        <begin position="96"/>
        <end position="140"/>
    </location>
</feature>
<gene>
    <name evidence="8" type="ORF">BDK51DRAFT_11346</name>
</gene>
<dbReference type="Gene3D" id="3.30.40.10">
    <property type="entry name" value="Zinc/RING finger domain, C3HC4 (zinc finger)"/>
    <property type="match status" value="3"/>
</dbReference>
<evidence type="ECO:0000256" key="3">
    <source>
        <dbReference type="ARBA" id="ARBA00022833"/>
    </source>
</evidence>
<dbReference type="GO" id="GO:0008270">
    <property type="term" value="F:zinc ion binding"/>
    <property type="evidence" value="ECO:0007669"/>
    <property type="project" value="UniProtKB-KW"/>
</dbReference>
<evidence type="ECO:0000256" key="4">
    <source>
        <dbReference type="PROSITE-ProRule" id="PRU00207"/>
    </source>
</evidence>
<evidence type="ECO:0000256" key="5">
    <source>
        <dbReference type="SAM" id="Coils"/>
    </source>
</evidence>
<dbReference type="AlphaFoldDB" id="A0A4P9WJ75"/>
<dbReference type="PANTHER" id="PTHR10131">
    <property type="entry name" value="TNF RECEPTOR ASSOCIATED FACTOR"/>
    <property type="match status" value="1"/>
</dbReference>